<name>A0ABM6A9M3_9BACL</name>
<reference evidence="1 2" key="1">
    <citation type="submission" date="2016-02" db="EMBL/GenBank/DDBJ databases">
        <title>Complete genome sequence of Geobacillus subterraneus KCTC 3922T.</title>
        <authorList>
            <person name="Lee D.-W."/>
            <person name="Lee Y.-J."/>
            <person name="Lee S.-J."/>
            <person name="Park G.-S."/>
            <person name="Lee S.-J."/>
            <person name="Shin J.-H."/>
        </authorList>
    </citation>
    <scope>NUCLEOTIDE SEQUENCE [LARGE SCALE GENOMIC DNA]</scope>
    <source>
        <strain evidence="1 2">KCTC 3922</strain>
    </source>
</reference>
<proteinExistence type="predicted"/>
<evidence type="ECO:0000313" key="2">
    <source>
        <dbReference type="Proteomes" id="UP000076226"/>
    </source>
</evidence>
<dbReference type="Proteomes" id="UP000076226">
    <property type="component" value="Chromosome"/>
</dbReference>
<dbReference type="RefSeq" id="WP_063165327.1">
    <property type="nucleotide sequence ID" value="NZ_CP014342.1"/>
</dbReference>
<dbReference type="GeneID" id="32408569"/>
<sequence>MKKHLLMVYFLILSFVSILFYAYPTHSYAGEQCPNASELAPVSSADKPELLHALKTIIPSLYPGKEYSEWEVEKALMLAESKTPYVQMAESLCGKPIAQHSWVVKLRFPKLLPSASLSEGVIFVAKHQEKGWIAWYKYK</sequence>
<gene>
    <name evidence="1" type="ORF">GS3922_04225</name>
</gene>
<protein>
    <submittedName>
        <fullName evidence="1">Uncharacterized protein</fullName>
    </submittedName>
</protein>
<dbReference type="EMBL" id="CP014342">
    <property type="protein sequence ID" value="AMX82953.1"/>
    <property type="molecule type" value="Genomic_DNA"/>
</dbReference>
<evidence type="ECO:0000313" key="1">
    <source>
        <dbReference type="EMBL" id="AMX82953.1"/>
    </source>
</evidence>
<keyword evidence="2" id="KW-1185">Reference proteome</keyword>
<organism evidence="1 2">
    <name type="scientific">Geobacillus subterraneus</name>
    <dbReference type="NCBI Taxonomy" id="129338"/>
    <lineage>
        <taxon>Bacteria</taxon>
        <taxon>Bacillati</taxon>
        <taxon>Bacillota</taxon>
        <taxon>Bacilli</taxon>
        <taxon>Bacillales</taxon>
        <taxon>Anoxybacillaceae</taxon>
        <taxon>Geobacillus</taxon>
    </lineage>
</organism>
<accession>A0ABM6A9M3</accession>